<dbReference type="PANTHER" id="PTHR13237">
    <property type="entry name" value="SOMETHING ABOUT SILENCING PROTEIN 10-RELATED"/>
    <property type="match status" value="1"/>
</dbReference>
<gene>
    <name evidence="2" type="ordered locus">KLTH0E06820g</name>
</gene>
<organism evidence="2 3">
    <name type="scientific">Lachancea thermotolerans (strain ATCC 56472 / CBS 6340 / NRRL Y-8284)</name>
    <name type="common">Yeast</name>
    <name type="synonym">Kluyveromyces thermotolerans</name>
    <dbReference type="NCBI Taxonomy" id="559295"/>
    <lineage>
        <taxon>Eukaryota</taxon>
        <taxon>Fungi</taxon>
        <taxon>Dikarya</taxon>
        <taxon>Ascomycota</taxon>
        <taxon>Saccharomycotina</taxon>
        <taxon>Saccharomycetes</taxon>
        <taxon>Saccharomycetales</taxon>
        <taxon>Saccharomycetaceae</taxon>
        <taxon>Lachancea</taxon>
    </lineage>
</organism>
<protein>
    <submittedName>
        <fullName evidence="2">KLTH0E06820p</fullName>
    </submittedName>
</protein>
<dbReference type="HOGENOM" id="CLU_065858_0_0_1"/>
<feature type="region of interest" description="Disordered" evidence="1">
    <location>
        <begin position="315"/>
        <end position="372"/>
    </location>
</feature>
<dbReference type="PANTHER" id="PTHR13237:SF9">
    <property type="entry name" value="NEUROGUIDIN"/>
    <property type="match status" value="1"/>
</dbReference>
<feature type="compositionally biased region" description="Acidic residues" evidence="1">
    <location>
        <begin position="166"/>
        <end position="184"/>
    </location>
</feature>
<dbReference type="EMBL" id="CU928169">
    <property type="protein sequence ID" value="CAR23339.1"/>
    <property type="molecule type" value="Genomic_DNA"/>
</dbReference>
<proteinExistence type="predicted"/>
<feature type="compositionally biased region" description="Low complexity" evidence="1">
    <location>
        <begin position="207"/>
        <end position="217"/>
    </location>
</feature>
<dbReference type="KEGG" id="lth:KLTH0E06820g"/>
<evidence type="ECO:0000256" key="1">
    <source>
        <dbReference type="SAM" id="MobiDB-lite"/>
    </source>
</evidence>
<dbReference type="RefSeq" id="XP_002553776.1">
    <property type="nucleotide sequence ID" value="XM_002553730.1"/>
</dbReference>
<dbReference type="AlphaFoldDB" id="C5DHS8"/>
<dbReference type="STRING" id="559295.C5DHS8"/>
<dbReference type="OMA" id="RHTKSER"/>
<evidence type="ECO:0000313" key="2">
    <source>
        <dbReference type="EMBL" id="CAR23339.1"/>
    </source>
</evidence>
<name>C5DHS8_LACTC</name>
<dbReference type="FunCoup" id="C5DHS8">
    <property type="interactions" value="1204"/>
</dbReference>
<accession>C5DHS8</accession>
<feature type="compositionally biased region" description="Basic and acidic residues" evidence="1">
    <location>
        <begin position="363"/>
        <end position="372"/>
    </location>
</feature>
<evidence type="ECO:0000313" key="3">
    <source>
        <dbReference type="Proteomes" id="UP000002036"/>
    </source>
</evidence>
<feature type="region of interest" description="Disordered" evidence="1">
    <location>
        <begin position="137"/>
        <end position="222"/>
    </location>
</feature>
<dbReference type="GO" id="GO:0000462">
    <property type="term" value="P:maturation of SSU-rRNA from tricistronic rRNA transcript (SSU-rRNA, 5.8S rRNA, LSU-rRNA)"/>
    <property type="evidence" value="ECO:0007669"/>
    <property type="project" value="TreeGrafter"/>
</dbReference>
<sequence length="372" mass="40546">MSELGDVLREINASLAATSESLDSARRQEASAAHATGAARELSGGRELEKVSLLTLKNASLLAYVNSLMVVVGEKLGRTDASAKSGRAQSVEHRVVLERGVRPLEKKLAYQLDKLVRAYTRMEGEYEAAEKRALAAQDEAAAGRDSGDGASGDEAARGGRSRANADDDADEGSNSDDSDSDSETEAQAFRPNAAGLIGRSARDKHTAGAAPAAGTDDAPAEAYKPPRISAALPPQHHFEDKFDAQQHRDRSGKNRMQAMEEYVREVSEQPDWEASVGANIVDHGKGGVKTLRDTQREQRIKDYEEDNFTRVNVKGNKAERRRAKQKERAARANMLGGEDFSIFNSKRRLEDSTSRSAAKRPRSAWDRAKNRL</sequence>
<dbReference type="GO" id="GO:0032040">
    <property type="term" value="C:small-subunit processome"/>
    <property type="evidence" value="ECO:0007669"/>
    <property type="project" value="TreeGrafter"/>
</dbReference>
<dbReference type="GeneID" id="8291931"/>
<dbReference type="InParanoid" id="C5DHS8"/>
<dbReference type="OrthoDB" id="203440at2759"/>
<keyword evidence="3" id="KW-1185">Reference proteome</keyword>
<dbReference type="eggNOG" id="KOG3117">
    <property type="taxonomic scope" value="Eukaryota"/>
</dbReference>
<dbReference type="Proteomes" id="UP000002036">
    <property type="component" value="Chromosome E"/>
</dbReference>
<reference evidence="2 3" key="1">
    <citation type="journal article" date="2009" name="Genome Res.">
        <title>Comparative genomics of protoploid Saccharomycetaceae.</title>
        <authorList>
            <consortium name="The Genolevures Consortium"/>
            <person name="Souciet J.-L."/>
            <person name="Dujon B."/>
            <person name="Gaillardin C."/>
            <person name="Johnston M."/>
            <person name="Baret P.V."/>
            <person name="Cliften P."/>
            <person name="Sherman D.J."/>
            <person name="Weissenbach J."/>
            <person name="Westhof E."/>
            <person name="Wincker P."/>
            <person name="Jubin C."/>
            <person name="Poulain J."/>
            <person name="Barbe V."/>
            <person name="Segurens B."/>
            <person name="Artiguenave F."/>
            <person name="Anthouard V."/>
            <person name="Vacherie B."/>
            <person name="Val M.-E."/>
            <person name="Fulton R.S."/>
            <person name="Minx P."/>
            <person name="Wilson R."/>
            <person name="Durrens P."/>
            <person name="Jean G."/>
            <person name="Marck C."/>
            <person name="Martin T."/>
            <person name="Nikolski M."/>
            <person name="Rolland T."/>
            <person name="Seret M.-L."/>
            <person name="Casaregola S."/>
            <person name="Despons L."/>
            <person name="Fairhead C."/>
            <person name="Fischer G."/>
            <person name="Lafontaine I."/>
            <person name="Leh V."/>
            <person name="Lemaire M."/>
            <person name="de Montigny J."/>
            <person name="Neuveglise C."/>
            <person name="Thierry A."/>
            <person name="Blanc-Lenfle I."/>
            <person name="Bleykasten C."/>
            <person name="Diffels J."/>
            <person name="Fritsch E."/>
            <person name="Frangeul L."/>
            <person name="Goeffon A."/>
            <person name="Jauniaux N."/>
            <person name="Kachouri-Lafond R."/>
            <person name="Payen C."/>
            <person name="Potier S."/>
            <person name="Pribylova L."/>
            <person name="Ozanne C."/>
            <person name="Richard G.-F."/>
            <person name="Sacerdot C."/>
            <person name="Straub M.-L."/>
            <person name="Talla E."/>
        </authorList>
    </citation>
    <scope>NUCLEOTIDE SEQUENCE [LARGE SCALE GENOMIC DNA]</scope>
    <source>
        <strain evidence="3">ATCC 56472 / CBS 6340 / NRRL Y-8284</strain>
    </source>
</reference>